<evidence type="ECO:0000313" key="2">
    <source>
        <dbReference type="EMBL" id="RAR70826.1"/>
    </source>
</evidence>
<dbReference type="AlphaFoldDB" id="A0A328YL13"/>
<dbReference type="OrthoDB" id="1422031at2"/>
<name>A0A328YL13_9FLAO</name>
<proteinExistence type="predicted"/>
<dbReference type="Pfam" id="PF20243">
    <property type="entry name" value="MbnP"/>
    <property type="match status" value="1"/>
</dbReference>
<gene>
    <name evidence="2" type="ORF">CLV55_10977</name>
</gene>
<organism evidence="2 3">
    <name type="scientific">Flavobacterium aciduliphilum</name>
    <dbReference type="NCBI Taxonomy" id="1101402"/>
    <lineage>
        <taxon>Bacteria</taxon>
        <taxon>Pseudomonadati</taxon>
        <taxon>Bacteroidota</taxon>
        <taxon>Flavobacteriia</taxon>
        <taxon>Flavobacteriales</taxon>
        <taxon>Flavobacteriaceae</taxon>
        <taxon>Flavobacterium</taxon>
    </lineage>
</organism>
<sequence length="233" mass="26530">MYKKFIFCGVFMALCCLSFQTTPKDKVVYISFLPMFQDKALVLNNEKYITEKNDTIMISTLKFYVSNIILEGSNGEVFKENKSVHLLNIEALNTLQFQMEKVPNFKIKKIRFYVGIDSITNVSGDLSGDLDPSLGMYWAWNSGYINMKLEGISSSCKTPKKEFQFHIGGYLEHQNALQEVILDFPDDSNSIKIKTDVSAWLNSVSLKETNAVMIPGIKAITMSKLYKNMFSIE</sequence>
<feature type="domain" description="Copper-binding protein MbnP-like" evidence="1">
    <location>
        <begin position="28"/>
        <end position="213"/>
    </location>
</feature>
<dbReference type="RefSeq" id="WP_146739560.1">
    <property type="nucleotide sequence ID" value="NZ_QLSZ01000009.1"/>
</dbReference>
<protein>
    <recommendedName>
        <fullName evidence="1">Copper-binding protein MbnP-like domain-containing protein</fullName>
    </recommendedName>
</protein>
<comment type="caution">
    <text evidence="2">The sequence shown here is derived from an EMBL/GenBank/DDBJ whole genome shotgun (WGS) entry which is preliminary data.</text>
</comment>
<dbReference type="InterPro" id="IPR046863">
    <property type="entry name" value="MbnP-like_dom"/>
</dbReference>
<dbReference type="Proteomes" id="UP000248840">
    <property type="component" value="Unassembled WGS sequence"/>
</dbReference>
<evidence type="ECO:0000313" key="3">
    <source>
        <dbReference type="Proteomes" id="UP000248840"/>
    </source>
</evidence>
<dbReference type="EMBL" id="QLSZ01000009">
    <property type="protein sequence ID" value="RAR70826.1"/>
    <property type="molecule type" value="Genomic_DNA"/>
</dbReference>
<accession>A0A328YL13</accession>
<reference evidence="2 3" key="1">
    <citation type="submission" date="2018-06" db="EMBL/GenBank/DDBJ databases">
        <title>Genomic Encyclopedia of Archaeal and Bacterial Type Strains, Phase II (KMG-II): from individual species to whole genera.</title>
        <authorList>
            <person name="Goeker M."/>
        </authorList>
    </citation>
    <scope>NUCLEOTIDE SEQUENCE [LARGE SCALE GENOMIC DNA]</scope>
    <source>
        <strain evidence="2 3">DSM 25663</strain>
    </source>
</reference>
<evidence type="ECO:0000259" key="1">
    <source>
        <dbReference type="Pfam" id="PF20243"/>
    </source>
</evidence>
<keyword evidence="3" id="KW-1185">Reference proteome</keyword>